<dbReference type="EMBL" id="HE999757">
    <property type="protein sequence ID" value="CCO11332.2"/>
    <property type="molecule type" value="Genomic_DNA"/>
</dbReference>
<protein>
    <recommendedName>
        <fullName evidence="1">IrrE N-terminal-like domain-containing protein</fullName>
    </recommendedName>
</protein>
<organism evidence="2 3">
    <name type="scientific">Carnobacterium maltaromaticum LMA28</name>
    <dbReference type="NCBI Taxonomy" id="1234679"/>
    <lineage>
        <taxon>Bacteria</taxon>
        <taxon>Bacillati</taxon>
        <taxon>Bacillota</taxon>
        <taxon>Bacilli</taxon>
        <taxon>Lactobacillales</taxon>
        <taxon>Carnobacteriaceae</taxon>
        <taxon>Carnobacterium</taxon>
    </lineage>
</organism>
<dbReference type="AlphaFoldDB" id="K8E4C2"/>
<dbReference type="STRING" id="1234679.BN424_1891"/>
<dbReference type="Pfam" id="PF06114">
    <property type="entry name" value="Peptidase_M78"/>
    <property type="match status" value="1"/>
</dbReference>
<evidence type="ECO:0000313" key="2">
    <source>
        <dbReference type="EMBL" id="CCO11332.2"/>
    </source>
</evidence>
<proteinExistence type="predicted"/>
<name>K8E4C2_CARML</name>
<keyword evidence="3" id="KW-1185">Reference proteome</keyword>
<evidence type="ECO:0000313" key="3">
    <source>
        <dbReference type="Proteomes" id="UP000000212"/>
    </source>
</evidence>
<sequence length="144" mass="16878">MYQRIKAMNYSGHNKHGAFIIDTDIYINKNNSYENIIGNIAEELGHYETSVGDLSILDTIEKQQQEKRARQYGYRYLVSLDELITCYKLGLTEYWEIAEFLEITPKYLWSSINYYKDAHGLIFDHKGCRFVFGIADSLKIIFPN</sequence>
<evidence type="ECO:0000259" key="1">
    <source>
        <dbReference type="Pfam" id="PF06114"/>
    </source>
</evidence>
<dbReference type="KEGG" id="cml:BN424_1891"/>
<dbReference type="InterPro" id="IPR010359">
    <property type="entry name" value="IrrE_HExxH"/>
</dbReference>
<dbReference type="eggNOG" id="COG2856">
    <property type="taxonomic scope" value="Bacteria"/>
</dbReference>
<dbReference type="HOGENOM" id="CLU_137904_0_1_9"/>
<reference evidence="3" key="1">
    <citation type="journal article" date="2013" name="Genome Announc.">
        <title>Complete Chromosome Sequence of Carnobacterium maltaromaticum LMA 28.</title>
        <authorList>
            <person name="Cailliez-Grimal C."/>
            <person name="Chaillou S."/>
            <person name="Anba-Mondoloni J."/>
            <person name="Loux V."/>
            <person name="Afzal M.I."/>
            <person name="Rahman A."/>
            <person name="Kergourlay G."/>
            <person name="Champomier-Verges M.C."/>
            <person name="Zagorec M."/>
            <person name="Dalgaard P."/>
            <person name="Leisner J.J."/>
            <person name="Prevost H."/>
            <person name="Revol-Junelles A.M."/>
            <person name="Borges F."/>
        </authorList>
    </citation>
    <scope>NUCLEOTIDE SEQUENCE</scope>
    <source>
        <strain evidence="3">LMA28</strain>
    </source>
</reference>
<dbReference type="Proteomes" id="UP000000212">
    <property type="component" value="Chromosome"/>
</dbReference>
<accession>K8E4C2</accession>
<feature type="domain" description="IrrE N-terminal-like" evidence="1">
    <location>
        <begin position="5"/>
        <end position="104"/>
    </location>
</feature>
<gene>
    <name evidence="2" type="ORF">BN424_1891</name>
</gene>